<dbReference type="EMBL" id="AP023418">
    <property type="protein sequence ID" value="BCK81152.1"/>
    <property type="molecule type" value="Genomic_DNA"/>
</dbReference>
<evidence type="ECO:0000256" key="4">
    <source>
        <dbReference type="ARBA" id="ARBA00023125"/>
    </source>
</evidence>
<evidence type="ECO:0000259" key="8">
    <source>
        <dbReference type="PROSITE" id="PS51898"/>
    </source>
</evidence>
<accession>A0A810Q4I7</accession>
<dbReference type="InterPro" id="IPR044068">
    <property type="entry name" value="CB"/>
</dbReference>
<dbReference type="RefSeq" id="WP_213541922.1">
    <property type="nucleotide sequence ID" value="NZ_AP023418.1"/>
</dbReference>
<dbReference type="Gene3D" id="1.10.150.130">
    <property type="match status" value="1"/>
</dbReference>
<evidence type="ECO:0000313" key="10">
    <source>
        <dbReference type="EMBL" id="BCK81152.1"/>
    </source>
</evidence>
<dbReference type="GO" id="GO:0003677">
    <property type="term" value="F:DNA binding"/>
    <property type="evidence" value="ECO:0007669"/>
    <property type="project" value="UniProtKB-UniRule"/>
</dbReference>
<dbReference type="InterPro" id="IPR050090">
    <property type="entry name" value="Tyrosine_recombinase_XerCD"/>
</dbReference>
<dbReference type="Pfam" id="PF14659">
    <property type="entry name" value="Phage_int_SAM_3"/>
    <property type="match status" value="1"/>
</dbReference>
<dbReference type="InterPro" id="IPR004107">
    <property type="entry name" value="Integrase_SAM-like_N"/>
</dbReference>
<reference evidence="10" key="1">
    <citation type="submission" date="2020-09" db="EMBL/GenBank/DDBJ databases">
        <title>New species isolated from human feces.</title>
        <authorList>
            <person name="Kitahara M."/>
            <person name="Shigeno Y."/>
            <person name="Shime M."/>
            <person name="Matsumoto Y."/>
            <person name="Nakamura S."/>
            <person name="Motooka D."/>
            <person name="Fukuoka S."/>
            <person name="Nishikawa H."/>
            <person name="Benno Y."/>
        </authorList>
    </citation>
    <scope>NUCLEOTIDE SEQUENCE</scope>
    <source>
        <strain evidence="10">MM50</strain>
    </source>
</reference>
<sequence>MARKRKAGDGTVRQRKDGRWEGRIVIGYDDNGYPKTKNVLAKTKKECLEKLQKLKEECGGLKPEKVRPEMPFGDWLTYWYENHSKPKIRPTTQETYESRIRLHIIPEIGSIPLNKLTQNDLQQFYGRLKKSGRKRFTDKYGEGLSDRMVRMCHATCRSALEKAVQDGLIRVNPAIGCKLPPKKAREMQVLTREELQRFLIQAKFEGYYEVFLLDLATGLRRGELMALQWDDLNFKTGVLNVNKQVYDVRGQLQISTPKTKNSVRKIVLPPAVVAVLREYKKTVDSRWMFPSPVKEDCPITPGVVRRRLQFILEHAGCKHVRFHDLRHTFATLALENGMDVKTLSVMLGHVSAATTLDIYTHITDDMRLTAAANIDRSIGKAVPQEDASEPGQETAPAQAEKPRMTDFKPYVGRKRRSGTGCVSEINDHLFEGRYSPKWPDGKKHARNVYAHTREECEEKLKVLIMEMKAEIVEVQRLKDLGEGDGSPPEEKNGKRGKKKNSIIFCSSD</sequence>
<dbReference type="InterPro" id="IPR002104">
    <property type="entry name" value="Integrase_catalytic"/>
</dbReference>
<dbReference type="AlphaFoldDB" id="A0A810Q4I7"/>
<dbReference type="KEGG" id="vcop:MM50RIKEN_09150"/>
<protein>
    <submittedName>
        <fullName evidence="10">Site-specific integrase</fullName>
    </submittedName>
</protein>
<keyword evidence="5" id="KW-0233">DNA recombination</keyword>
<gene>
    <name evidence="10" type="ORF">MM50RIKEN_09150</name>
</gene>
<dbReference type="PROSITE" id="PS51900">
    <property type="entry name" value="CB"/>
    <property type="match status" value="1"/>
</dbReference>
<dbReference type="SUPFAM" id="SSF56349">
    <property type="entry name" value="DNA breaking-rejoining enzymes"/>
    <property type="match status" value="1"/>
</dbReference>
<dbReference type="CDD" id="cd01189">
    <property type="entry name" value="INT_ICEBs1_C_like"/>
    <property type="match status" value="1"/>
</dbReference>
<keyword evidence="4 6" id="KW-0238">DNA-binding</keyword>
<dbReference type="Proteomes" id="UP000681035">
    <property type="component" value="Chromosome"/>
</dbReference>
<feature type="region of interest" description="Disordered" evidence="7">
    <location>
        <begin position="476"/>
        <end position="508"/>
    </location>
</feature>
<keyword evidence="11" id="KW-1185">Reference proteome</keyword>
<evidence type="ECO:0000256" key="7">
    <source>
        <dbReference type="SAM" id="MobiDB-lite"/>
    </source>
</evidence>
<dbReference type="GO" id="GO:0006310">
    <property type="term" value="P:DNA recombination"/>
    <property type="evidence" value="ECO:0007669"/>
    <property type="project" value="UniProtKB-KW"/>
</dbReference>
<dbReference type="PANTHER" id="PTHR30349:SF64">
    <property type="entry name" value="PROPHAGE INTEGRASE INTD-RELATED"/>
    <property type="match status" value="1"/>
</dbReference>
<evidence type="ECO:0000256" key="6">
    <source>
        <dbReference type="PROSITE-ProRule" id="PRU01248"/>
    </source>
</evidence>
<feature type="region of interest" description="Disordered" evidence="7">
    <location>
        <begin position="380"/>
        <end position="404"/>
    </location>
</feature>
<dbReference type="GO" id="GO:0015074">
    <property type="term" value="P:DNA integration"/>
    <property type="evidence" value="ECO:0007669"/>
    <property type="project" value="UniProtKB-KW"/>
</dbReference>
<name>A0A810Q4I7_9FIRM</name>
<dbReference type="InterPro" id="IPR013762">
    <property type="entry name" value="Integrase-like_cat_sf"/>
</dbReference>
<organism evidence="10 11">
    <name type="scientific">Vescimonas coprocola</name>
    <dbReference type="NCBI Taxonomy" id="2714355"/>
    <lineage>
        <taxon>Bacteria</taxon>
        <taxon>Bacillati</taxon>
        <taxon>Bacillota</taxon>
        <taxon>Clostridia</taxon>
        <taxon>Eubacteriales</taxon>
        <taxon>Oscillospiraceae</taxon>
        <taxon>Vescimonas</taxon>
    </lineage>
</organism>
<dbReference type="InterPro" id="IPR010998">
    <property type="entry name" value="Integrase_recombinase_N"/>
</dbReference>
<keyword evidence="3" id="KW-0229">DNA integration</keyword>
<dbReference type="InterPro" id="IPR011010">
    <property type="entry name" value="DNA_brk_join_enz"/>
</dbReference>
<feature type="domain" description="Core-binding (CB)" evidence="9">
    <location>
        <begin position="70"/>
        <end position="164"/>
    </location>
</feature>
<proteinExistence type="inferred from homology"/>
<evidence type="ECO:0000256" key="3">
    <source>
        <dbReference type="ARBA" id="ARBA00022908"/>
    </source>
</evidence>
<evidence type="ECO:0000256" key="1">
    <source>
        <dbReference type="ARBA" id="ARBA00003283"/>
    </source>
</evidence>
<evidence type="ECO:0000256" key="2">
    <source>
        <dbReference type="ARBA" id="ARBA00008857"/>
    </source>
</evidence>
<dbReference type="PROSITE" id="PS51898">
    <property type="entry name" value="TYR_RECOMBINASE"/>
    <property type="match status" value="1"/>
</dbReference>
<dbReference type="Gene3D" id="1.10.443.10">
    <property type="entry name" value="Intergrase catalytic core"/>
    <property type="match status" value="1"/>
</dbReference>
<feature type="domain" description="Tyr recombinase" evidence="8">
    <location>
        <begin position="185"/>
        <end position="373"/>
    </location>
</feature>
<evidence type="ECO:0000313" key="11">
    <source>
        <dbReference type="Proteomes" id="UP000681035"/>
    </source>
</evidence>
<dbReference type="Pfam" id="PF00589">
    <property type="entry name" value="Phage_integrase"/>
    <property type="match status" value="1"/>
</dbReference>
<evidence type="ECO:0000259" key="9">
    <source>
        <dbReference type="PROSITE" id="PS51900"/>
    </source>
</evidence>
<comment type="similarity">
    <text evidence="2">Belongs to the 'phage' integrase family.</text>
</comment>
<comment type="function">
    <text evidence="1">Site-specific tyrosine recombinase, which acts by catalyzing the cutting and rejoining of the recombining DNA molecules.</text>
</comment>
<evidence type="ECO:0000256" key="5">
    <source>
        <dbReference type="ARBA" id="ARBA00023172"/>
    </source>
</evidence>
<dbReference type="PANTHER" id="PTHR30349">
    <property type="entry name" value="PHAGE INTEGRASE-RELATED"/>
    <property type="match status" value="1"/>
</dbReference>